<dbReference type="Proteomes" id="UP001418796">
    <property type="component" value="Unassembled WGS sequence"/>
</dbReference>
<accession>A0ABU9VDH6</accession>
<dbReference type="EMBL" id="JBCITK010000001">
    <property type="protein sequence ID" value="MEN0641948.1"/>
    <property type="molecule type" value="Genomic_DNA"/>
</dbReference>
<dbReference type="SUPFAM" id="SSF48452">
    <property type="entry name" value="TPR-like"/>
    <property type="match status" value="1"/>
</dbReference>
<dbReference type="InterPro" id="IPR011990">
    <property type="entry name" value="TPR-like_helical_dom_sf"/>
</dbReference>
<keyword evidence="2" id="KW-1185">Reference proteome</keyword>
<dbReference type="RefSeq" id="WP_343129116.1">
    <property type="nucleotide sequence ID" value="NZ_JBCITK010000001.1"/>
</dbReference>
<evidence type="ECO:0000313" key="1">
    <source>
        <dbReference type="EMBL" id="MEN0641948.1"/>
    </source>
</evidence>
<proteinExistence type="predicted"/>
<dbReference type="Gene3D" id="1.25.40.10">
    <property type="entry name" value="Tetratricopeptide repeat domain"/>
    <property type="match status" value="1"/>
</dbReference>
<sequence>MNDFKRKAISFIRLAEAFKYADMHDLALKTFDQAEEICHAHSLENILDFVLQHKGKCLAEMGKLTEARVSLDEALEIRIRKQDPSLIESTKLTRESLLRV</sequence>
<reference evidence="1 2" key="1">
    <citation type="submission" date="2024-03" db="EMBL/GenBank/DDBJ databases">
        <title>Bacilli Hybrid Assemblies.</title>
        <authorList>
            <person name="Kovac J."/>
        </authorList>
    </citation>
    <scope>NUCLEOTIDE SEQUENCE [LARGE SCALE GENOMIC DNA]</scope>
    <source>
        <strain evidence="1 2">FSL R7-0666</strain>
    </source>
</reference>
<comment type="caution">
    <text evidence="1">The sequence shown here is derived from an EMBL/GenBank/DDBJ whole genome shotgun (WGS) entry which is preliminary data.</text>
</comment>
<gene>
    <name evidence="1" type="ORF">MKY91_02080</name>
</gene>
<evidence type="ECO:0000313" key="2">
    <source>
        <dbReference type="Proteomes" id="UP001418796"/>
    </source>
</evidence>
<organism evidence="1 2">
    <name type="scientific">Alkalicoccobacillus gibsonii</name>
    <dbReference type="NCBI Taxonomy" id="79881"/>
    <lineage>
        <taxon>Bacteria</taxon>
        <taxon>Bacillati</taxon>
        <taxon>Bacillota</taxon>
        <taxon>Bacilli</taxon>
        <taxon>Bacillales</taxon>
        <taxon>Bacillaceae</taxon>
        <taxon>Alkalicoccobacillus</taxon>
    </lineage>
</organism>
<name>A0ABU9VDH6_9BACI</name>
<protein>
    <recommendedName>
        <fullName evidence="3">Tetratricopeptide repeat protein</fullName>
    </recommendedName>
</protein>
<evidence type="ECO:0008006" key="3">
    <source>
        <dbReference type="Google" id="ProtNLM"/>
    </source>
</evidence>